<dbReference type="EMBL" id="CP061800">
    <property type="protein sequence ID" value="QTA84378.1"/>
    <property type="molecule type" value="Genomic_DNA"/>
</dbReference>
<evidence type="ECO:0000313" key="2">
    <source>
        <dbReference type="Proteomes" id="UP000663722"/>
    </source>
</evidence>
<dbReference type="KEGG" id="dmm:dnm_003720"/>
<evidence type="ECO:0000313" key="1">
    <source>
        <dbReference type="EMBL" id="QTA84378.1"/>
    </source>
</evidence>
<protein>
    <submittedName>
        <fullName evidence="1">Uncharacterized protein</fullName>
    </submittedName>
</protein>
<sequence>MLTPVNTPLVMLRRRAEMKVAHLYSNAGCLVIAVCTE</sequence>
<dbReference type="AlphaFoldDB" id="A0A975BFK4"/>
<gene>
    <name evidence="1" type="ORF">dnm_003720</name>
</gene>
<accession>A0A975BFK4</accession>
<proteinExistence type="predicted"/>
<keyword evidence="2" id="KW-1185">Reference proteome</keyword>
<name>A0A975BFK4_9BACT</name>
<dbReference type="Proteomes" id="UP000663722">
    <property type="component" value="Chromosome"/>
</dbReference>
<reference evidence="1" key="1">
    <citation type="journal article" date="2021" name="Microb. Physiol.">
        <title>Proteogenomic Insights into the Physiology of Marine, Sulfate-Reducing, Filamentous Desulfonema limicola and Desulfonema magnum.</title>
        <authorList>
            <person name="Schnaars V."/>
            <person name="Wohlbrand L."/>
            <person name="Scheve S."/>
            <person name="Hinrichs C."/>
            <person name="Reinhardt R."/>
            <person name="Rabus R."/>
        </authorList>
    </citation>
    <scope>NUCLEOTIDE SEQUENCE</scope>
    <source>
        <strain evidence="1">4be13</strain>
    </source>
</reference>
<organism evidence="1 2">
    <name type="scientific">Desulfonema magnum</name>
    <dbReference type="NCBI Taxonomy" id="45655"/>
    <lineage>
        <taxon>Bacteria</taxon>
        <taxon>Pseudomonadati</taxon>
        <taxon>Thermodesulfobacteriota</taxon>
        <taxon>Desulfobacteria</taxon>
        <taxon>Desulfobacterales</taxon>
        <taxon>Desulfococcaceae</taxon>
        <taxon>Desulfonema</taxon>
    </lineage>
</organism>